<dbReference type="HOGENOM" id="CLU_120503_1_0_5"/>
<evidence type="ECO:0000313" key="5">
    <source>
        <dbReference type="Proteomes" id="UP000002696"/>
    </source>
</evidence>
<evidence type="ECO:0000256" key="3">
    <source>
        <dbReference type="ARBA" id="ARBA00023163"/>
    </source>
</evidence>
<organism evidence="4 5">
    <name type="scientific">Brevundimonas subvibrioides (strain ATCC 15264 / DSM 4735 / LMG 14903 / NBRC 16000 / CB 81)</name>
    <name type="common">Caulobacter subvibrioides</name>
    <dbReference type="NCBI Taxonomy" id="633149"/>
    <lineage>
        <taxon>Bacteria</taxon>
        <taxon>Pseudomonadati</taxon>
        <taxon>Pseudomonadota</taxon>
        <taxon>Alphaproteobacteria</taxon>
        <taxon>Caulobacterales</taxon>
        <taxon>Caulobacteraceae</taxon>
        <taxon>Brevundimonas</taxon>
    </lineage>
</organism>
<dbReference type="InterPro" id="IPR036388">
    <property type="entry name" value="WH-like_DNA-bd_sf"/>
</dbReference>
<dbReference type="GO" id="GO:0003700">
    <property type="term" value="F:DNA-binding transcription factor activity"/>
    <property type="evidence" value="ECO:0007669"/>
    <property type="project" value="InterPro"/>
</dbReference>
<dbReference type="KEGG" id="bsb:Bresu_1641"/>
<accession>D9QGY6</accession>
<dbReference type="AlphaFoldDB" id="D9QGY6"/>
<evidence type="ECO:0000256" key="2">
    <source>
        <dbReference type="ARBA" id="ARBA00023125"/>
    </source>
</evidence>
<dbReference type="STRING" id="633149.Bresu_1641"/>
<dbReference type="EMBL" id="CP002102">
    <property type="protein sequence ID" value="ADL00952.1"/>
    <property type="molecule type" value="Genomic_DNA"/>
</dbReference>
<dbReference type="InParanoid" id="D9QGY6"/>
<dbReference type="InterPro" id="IPR000524">
    <property type="entry name" value="Tscrpt_reg_HTH_GntR"/>
</dbReference>
<name>D9QGY6_BRESC</name>
<evidence type="ECO:0000256" key="1">
    <source>
        <dbReference type="ARBA" id="ARBA00023015"/>
    </source>
</evidence>
<dbReference type="BioCyc" id="BSUB633149:G1GM8-1629-MONOMER"/>
<dbReference type="SUPFAM" id="SSF46785">
    <property type="entry name" value="Winged helix' DNA-binding domain"/>
    <property type="match status" value="1"/>
</dbReference>
<dbReference type="eggNOG" id="COG2188">
    <property type="taxonomic scope" value="Bacteria"/>
</dbReference>
<keyword evidence="5" id="KW-1185">Reference proteome</keyword>
<dbReference type="GO" id="GO:0003677">
    <property type="term" value="F:DNA binding"/>
    <property type="evidence" value="ECO:0007669"/>
    <property type="project" value="UniProtKB-KW"/>
</dbReference>
<dbReference type="Gene3D" id="1.10.10.10">
    <property type="entry name" value="Winged helix-like DNA-binding domain superfamily/Winged helix DNA-binding domain"/>
    <property type="match status" value="1"/>
</dbReference>
<dbReference type="InterPro" id="IPR036390">
    <property type="entry name" value="WH_DNA-bd_sf"/>
</dbReference>
<gene>
    <name evidence="4" type="ordered locus">Bresu_1641</name>
</gene>
<sequence>MSETTNKVVPLRPAATPETSRKVLEKRWTKGVIDPGFTFVPSVLLRAQARLHINATELAVLMHLIDHWWEDEEMPFPSKRRLAERLSVSDKTVQRAIKRLEDEGLVRRIVRRHSSGGQASNIYDLKPLVEKLKPIAKDMIDARDKAAATKRAAVRPGLRKRSPDLSGL</sequence>
<dbReference type="PRINTS" id="PR00035">
    <property type="entry name" value="HTHGNTR"/>
</dbReference>
<keyword evidence="2" id="KW-0238">DNA-binding</keyword>
<dbReference type="Pfam" id="PF13730">
    <property type="entry name" value="HTH_36"/>
    <property type="match status" value="1"/>
</dbReference>
<keyword evidence="1" id="KW-0805">Transcription regulation</keyword>
<reference evidence="5" key="1">
    <citation type="journal article" date="2011" name="J. Bacteriol.">
        <title>Genome sequences of eight morphologically diverse alphaproteobacteria.</title>
        <authorList>
            <consortium name="US DOE Joint Genome Institute"/>
            <person name="Brown P.J."/>
            <person name="Kysela D.T."/>
            <person name="Buechlein A."/>
            <person name="Hemmerich C."/>
            <person name="Brun Y.V."/>
        </authorList>
    </citation>
    <scope>NUCLEOTIDE SEQUENCE [LARGE SCALE GENOMIC DNA]</scope>
    <source>
        <strain evidence="5">ATCC 15264 / DSM 4735 / LMG 14903 / NBRC 16000 / CB 81</strain>
    </source>
</reference>
<dbReference type="Proteomes" id="UP000002696">
    <property type="component" value="Chromosome"/>
</dbReference>
<dbReference type="RefSeq" id="WP_013269054.1">
    <property type="nucleotide sequence ID" value="NC_014375.1"/>
</dbReference>
<protein>
    <submittedName>
        <fullName evidence="4">Regulatory protein GntR HTH</fullName>
    </submittedName>
</protein>
<keyword evidence="3" id="KW-0804">Transcription</keyword>
<proteinExistence type="predicted"/>
<evidence type="ECO:0000313" key="4">
    <source>
        <dbReference type="EMBL" id="ADL00952.1"/>
    </source>
</evidence>